<name>A0A915HUX0_ROMCU</name>
<evidence type="ECO:0000313" key="2">
    <source>
        <dbReference type="Proteomes" id="UP000887565"/>
    </source>
</evidence>
<dbReference type="AlphaFoldDB" id="A0A915HUX0"/>
<proteinExistence type="predicted"/>
<reference evidence="3" key="1">
    <citation type="submission" date="2022-11" db="UniProtKB">
        <authorList>
            <consortium name="WormBaseParasite"/>
        </authorList>
    </citation>
    <scope>IDENTIFICATION</scope>
</reference>
<evidence type="ECO:0000256" key="1">
    <source>
        <dbReference type="SAM" id="MobiDB-lite"/>
    </source>
</evidence>
<dbReference type="Proteomes" id="UP000887565">
    <property type="component" value="Unplaced"/>
</dbReference>
<dbReference type="WBParaSite" id="nRc.2.0.1.t05575-RA">
    <property type="protein sequence ID" value="nRc.2.0.1.t05575-RA"/>
    <property type="gene ID" value="nRc.2.0.1.g05575"/>
</dbReference>
<feature type="region of interest" description="Disordered" evidence="1">
    <location>
        <begin position="73"/>
        <end position="92"/>
    </location>
</feature>
<accession>A0A915HUX0</accession>
<keyword evidence="2" id="KW-1185">Reference proteome</keyword>
<organism evidence="2 3">
    <name type="scientific">Romanomermis culicivorax</name>
    <name type="common">Nematode worm</name>
    <dbReference type="NCBI Taxonomy" id="13658"/>
    <lineage>
        <taxon>Eukaryota</taxon>
        <taxon>Metazoa</taxon>
        <taxon>Ecdysozoa</taxon>
        <taxon>Nematoda</taxon>
        <taxon>Enoplea</taxon>
        <taxon>Dorylaimia</taxon>
        <taxon>Mermithida</taxon>
        <taxon>Mermithoidea</taxon>
        <taxon>Mermithidae</taxon>
        <taxon>Romanomermis</taxon>
    </lineage>
</organism>
<protein>
    <submittedName>
        <fullName evidence="3">Uncharacterized protein</fullName>
    </submittedName>
</protein>
<sequence>QHYRRQNHDIQPRKGVWAWLNRFGFVPLRFREAEENLQIGDDKSLLNDGAYKVGFKTLTQGLRYTMMEDAQPTDYPTAYAPQNPLEPRPEFV</sequence>
<evidence type="ECO:0000313" key="3">
    <source>
        <dbReference type="WBParaSite" id="nRc.2.0.1.t05575-RA"/>
    </source>
</evidence>